<dbReference type="PANTHER" id="PTHR30363">
    <property type="entry name" value="HTH-TYPE TRANSCRIPTIONAL REGULATOR SRLR-RELATED"/>
    <property type="match status" value="1"/>
</dbReference>
<dbReference type="Pfam" id="PF00455">
    <property type="entry name" value="DeoRC"/>
    <property type="match status" value="1"/>
</dbReference>
<organism evidence="6 7">
    <name type="scientific">Kaistia soli DSM 19436</name>
    <dbReference type="NCBI Taxonomy" id="1122133"/>
    <lineage>
        <taxon>Bacteria</taxon>
        <taxon>Pseudomonadati</taxon>
        <taxon>Pseudomonadota</taxon>
        <taxon>Alphaproteobacteria</taxon>
        <taxon>Hyphomicrobiales</taxon>
        <taxon>Kaistiaceae</taxon>
        <taxon>Kaistia</taxon>
    </lineage>
</organism>
<dbReference type="InterPro" id="IPR018356">
    <property type="entry name" value="Tscrpt_reg_HTH_DeoR_CS"/>
</dbReference>
<dbReference type="GO" id="GO:0003677">
    <property type="term" value="F:DNA binding"/>
    <property type="evidence" value="ECO:0007669"/>
    <property type="project" value="UniProtKB-KW"/>
</dbReference>
<dbReference type="STRING" id="1122133.SAMN02745157_3474"/>
<keyword evidence="3" id="KW-0238">DNA-binding</keyword>
<dbReference type="SMART" id="SM00420">
    <property type="entry name" value="HTH_DEOR"/>
    <property type="match status" value="1"/>
</dbReference>
<evidence type="ECO:0000313" key="7">
    <source>
        <dbReference type="Proteomes" id="UP000184485"/>
    </source>
</evidence>
<dbReference type="GO" id="GO:0003700">
    <property type="term" value="F:DNA-binding transcription factor activity"/>
    <property type="evidence" value="ECO:0007669"/>
    <property type="project" value="InterPro"/>
</dbReference>
<dbReference type="InterPro" id="IPR036388">
    <property type="entry name" value="WH-like_DNA-bd_sf"/>
</dbReference>
<dbReference type="PANTHER" id="PTHR30363:SF4">
    <property type="entry name" value="GLYCEROL-3-PHOSPHATE REGULON REPRESSOR"/>
    <property type="match status" value="1"/>
</dbReference>
<sequence>MGVNIHILAEERYRVIRDLLTVHGQVLATDLVARFGVSEDTVRRDLRELARLGACRRVYGGAVTAAPNRGPVGVRAAIAPEVKARLAAEAVKLLVPGQLVFIDAGSTNIAIARALPAGMALTVATNALGVASVLSENPDVKLIVLGGAFDASTGACLGAETVRAIDRLGADLMFLGACALDASAGVTAFDPDDAEAKRAMVGNSRLIAVAAIADKLATAAPYRVAPMTAVSHLVTELSVPEEMTAAIEALGCAVHRA</sequence>
<dbReference type="PRINTS" id="PR00037">
    <property type="entry name" value="HTHLACR"/>
</dbReference>
<dbReference type="InterPro" id="IPR050313">
    <property type="entry name" value="Carb_Metab_HTH_regulators"/>
</dbReference>
<dbReference type="PROSITE" id="PS00894">
    <property type="entry name" value="HTH_DEOR_1"/>
    <property type="match status" value="1"/>
</dbReference>
<dbReference type="InterPro" id="IPR014036">
    <property type="entry name" value="DeoR-like_C"/>
</dbReference>
<name>A0A1M5GP56_9HYPH</name>
<keyword evidence="2" id="KW-0805">Transcription regulation</keyword>
<accession>A0A1M5GP56</accession>
<dbReference type="InterPro" id="IPR001034">
    <property type="entry name" value="DeoR_HTH"/>
</dbReference>
<keyword evidence="1" id="KW-0678">Repressor</keyword>
<reference evidence="6 7" key="1">
    <citation type="submission" date="2016-11" db="EMBL/GenBank/DDBJ databases">
        <authorList>
            <person name="Jaros S."/>
            <person name="Januszkiewicz K."/>
            <person name="Wedrychowicz H."/>
        </authorList>
    </citation>
    <scope>NUCLEOTIDE SEQUENCE [LARGE SCALE GENOMIC DNA]</scope>
    <source>
        <strain evidence="6 7">DSM 19436</strain>
    </source>
</reference>
<dbReference type="EMBL" id="FQUP01000003">
    <property type="protein sequence ID" value="SHG05483.1"/>
    <property type="molecule type" value="Genomic_DNA"/>
</dbReference>
<evidence type="ECO:0000256" key="1">
    <source>
        <dbReference type="ARBA" id="ARBA00022491"/>
    </source>
</evidence>
<dbReference type="RefSeq" id="WP_244540269.1">
    <property type="nucleotide sequence ID" value="NZ_FQUP01000003.1"/>
</dbReference>
<feature type="domain" description="HTH deoR-type" evidence="5">
    <location>
        <begin position="9"/>
        <end position="64"/>
    </location>
</feature>
<gene>
    <name evidence="6" type="ORF">SAMN02745157_3474</name>
</gene>
<evidence type="ECO:0000313" key="6">
    <source>
        <dbReference type="EMBL" id="SHG05483.1"/>
    </source>
</evidence>
<dbReference type="InterPro" id="IPR036390">
    <property type="entry name" value="WH_DNA-bd_sf"/>
</dbReference>
<keyword evidence="4" id="KW-0804">Transcription</keyword>
<evidence type="ECO:0000256" key="4">
    <source>
        <dbReference type="ARBA" id="ARBA00023163"/>
    </source>
</evidence>
<dbReference type="SMART" id="SM01134">
    <property type="entry name" value="DeoRC"/>
    <property type="match status" value="1"/>
</dbReference>
<dbReference type="SUPFAM" id="SSF100950">
    <property type="entry name" value="NagB/RpiA/CoA transferase-like"/>
    <property type="match status" value="1"/>
</dbReference>
<dbReference type="Pfam" id="PF08220">
    <property type="entry name" value="HTH_DeoR"/>
    <property type="match status" value="1"/>
</dbReference>
<dbReference type="Proteomes" id="UP000184485">
    <property type="component" value="Unassembled WGS sequence"/>
</dbReference>
<dbReference type="AlphaFoldDB" id="A0A1M5GP56"/>
<keyword evidence="7" id="KW-1185">Reference proteome</keyword>
<protein>
    <submittedName>
        <fullName evidence="6">Transcriptional regulator, DeoR family</fullName>
    </submittedName>
</protein>
<evidence type="ECO:0000259" key="5">
    <source>
        <dbReference type="PROSITE" id="PS51000"/>
    </source>
</evidence>
<dbReference type="InterPro" id="IPR037171">
    <property type="entry name" value="NagB/RpiA_transferase-like"/>
</dbReference>
<dbReference type="SUPFAM" id="SSF46785">
    <property type="entry name" value="Winged helix' DNA-binding domain"/>
    <property type="match status" value="1"/>
</dbReference>
<evidence type="ECO:0000256" key="3">
    <source>
        <dbReference type="ARBA" id="ARBA00023125"/>
    </source>
</evidence>
<dbReference type="Gene3D" id="1.10.10.10">
    <property type="entry name" value="Winged helix-like DNA-binding domain superfamily/Winged helix DNA-binding domain"/>
    <property type="match status" value="1"/>
</dbReference>
<proteinExistence type="predicted"/>
<dbReference type="PROSITE" id="PS51000">
    <property type="entry name" value="HTH_DEOR_2"/>
    <property type="match status" value="1"/>
</dbReference>
<evidence type="ECO:0000256" key="2">
    <source>
        <dbReference type="ARBA" id="ARBA00023015"/>
    </source>
</evidence>